<comment type="caution">
    <text evidence="1">The sequence shown here is derived from an EMBL/GenBank/DDBJ whole genome shotgun (WGS) entry which is preliminary data.</text>
</comment>
<protein>
    <submittedName>
        <fullName evidence="1">Uncharacterized protein</fullName>
    </submittedName>
</protein>
<reference evidence="1 2" key="1">
    <citation type="journal article" date="2023" name="IScience">
        <title>Expanded male sex-determining region conserved during the evolution of homothallism in the green alga Volvox.</title>
        <authorList>
            <person name="Yamamoto K."/>
            <person name="Matsuzaki R."/>
            <person name="Mahakham W."/>
            <person name="Heman W."/>
            <person name="Sekimoto H."/>
            <person name="Kawachi M."/>
            <person name="Minakuchi Y."/>
            <person name="Toyoda A."/>
            <person name="Nozaki H."/>
        </authorList>
    </citation>
    <scope>NUCLEOTIDE SEQUENCE [LARGE SCALE GENOMIC DNA]</scope>
    <source>
        <strain evidence="1 2">NIES-4468</strain>
    </source>
</reference>
<name>A0ABQ5SAP0_9CHLO</name>
<evidence type="ECO:0000313" key="2">
    <source>
        <dbReference type="Proteomes" id="UP001165090"/>
    </source>
</evidence>
<accession>A0ABQ5SAP0</accession>
<proteinExistence type="predicted"/>
<gene>
    <name evidence="1" type="ORF">VaNZ11_010450</name>
</gene>
<dbReference type="EMBL" id="BSDZ01000035">
    <property type="protein sequence ID" value="GLI66563.1"/>
    <property type="molecule type" value="Genomic_DNA"/>
</dbReference>
<dbReference type="Proteomes" id="UP001165090">
    <property type="component" value="Unassembled WGS sequence"/>
</dbReference>
<keyword evidence="2" id="KW-1185">Reference proteome</keyword>
<sequence length="118" mass="13930">MCIYVIPEVHGCTYLLDPSRCRQERWIMQSLISCVDTQNEVLSAELKALRNTFTERNQQEGQQLRVEMENKDFELGHLRVKMVRQENIVQDTALQVEAMEKDKCMMKMRQLVHLYVPA</sequence>
<evidence type="ECO:0000313" key="1">
    <source>
        <dbReference type="EMBL" id="GLI66563.1"/>
    </source>
</evidence>
<organism evidence="1 2">
    <name type="scientific">Volvox africanus</name>
    <dbReference type="NCBI Taxonomy" id="51714"/>
    <lineage>
        <taxon>Eukaryota</taxon>
        <taxon>Viridiplantae</taxon>
        <taxon>Chlorophyta</taxon>
        <taxon>core chlorophytes</taxon>
        <taxon>Chlorophyceae</taxon>
        <taxon>CS clade</taxon>
        <taxon>Chlamydomonadales</taxon>
        <taxon>Volvocaceae</taxon>
        <taxon>Volvox</taxon>
    </lineage>
</organism>